<comment type="pathway">
    <text evidence="26">Glycan biosynthesis.</text>
</comment>
<evidence type="ECO:0000256" key="15">
    <source>
        <dbReference type="ARBA" id="ARBA00022801"/>
    </source>
</evidence>
<evidence type="ECO:0000256" key="16">
    <source>
        <dbReference type="ARBA" id="ARBA00022960"/>
    </source>
</evidence>
<keyword evidence="11" id="KW-0645">Protease</keyword>
<evidence type="ECO:0000256" key="21">
    <source>
        <dbReference type="ARBA" id="ARBA00023251"/>
    </source>
</evidence>
<keyword evidence="9" id="KW-0997">Cell inner membrane</keyword>
<proteinExistence type="inferred from homology"/>
<comment type="similarity">
    <text evidence="5">In the C-terminal section; belongs to the transpeptidase family.</text>
</comment>
<evidence type="ECO:0000259" key="29">
    <source>
        <dbReference type="Pfam" id="PF00912"/>
    </source>
</evidence>
<feature type="domain" description="Penicillin-binding protein transpeptidase" evidence="28">
    <location>
        <begin position="269"/>
        <end position="509"/>
    </location>
</feature>
<evidence type="ECO:0000313" key="30">
    <source>
        <dbReference type="EMBL" id="BAC24742.1"/>
    </source>
</evidence>
<dbReference type="EMBL" id="BA000021">
    <property type="protein sequence ID" value="BAC24742.1"/>
    <property type="molecule type" value="Genomic_DNA"/>
</dbReference>
<dbReference type="eggNOG" id="COG0744">
    <property type="taxonomic scope" value="Bacteria"/>
</dbReference>
<keyword evidence="14" id="KW-0812">Transmembrane</keyword>
<dbReference type="Proteomes" id="UP000000562">
    <property type="component" value="Chromosome"/>
</dbReference>
<evidence type="ECO:0000256" key="17">
    <source>
        <dbReference type="ARBA" id="ARBA00022968"/>
    </source>
</evidence>
<dbReference type="InterPro" id="IPR001460">
    <property type="entry name" value="PCN-bd_Tpept"/>
</dbReference>
<evidence type="ECO:0000256" key="22">
    <source>
        <dbReference type="ARBA" id="ARBA00023268"/>
    </source>
</evidence>
<dbReference type="GO" id="GO:0009274">
    <property type="term" value="C:peptidoglycan-based cell wall"/>
    <property type="evidence" value="ECO:0007669"/>
    <property type="project" value="UniProtKB-UniRule"/>
</dbReference>
<dbReference type="SUPFAM" id="SSF56601">
    <property type="entry name" value="beta-lactamase/transpeptidase-like"/>
    <property type="match status" value="1"/>
</dbReference>
<keyword evidence="19" id="KW-1133">Transmembrane helix</keyword>
<dbReference type="GO" id="GO:0030288">
    <property type="term" value="C:outer membrane-bounded periplasmic space"/>
    <property type="evidence" value="ECO:0007669"/>
    <property type="project" value="TreeGrafter"/>
</dbReference>
<dbReference type="InterPro" id="IPR012338">
    <property type="entry name" value="Beta-lactam/transpept-like"/>
</dbReference>
<dbReference type="GO" id="GO:0071555">
    <property type="term" value="P:cell wall organization"/>
    <property type="evidence" value="ECO:0007669"/>
    <property type="project" value="UniProtKB-KW"/>
</dbReference>
<keyword evidence="22" id="KW-0511">Multifunctional enzyme</keyword>
<evidence type="ECO:0000256" key="2">
    <source>
        <dbReference type="ARBA" id="ARBA00004401"/>
    </source>
</evidence>
<keyword evidence="10" id="KW-0121">Carboxypeptidase</keyword>
<dbReference type="GO" id="GO:0046677">
    <property type="term" value="P:response to antibiotic"/>
    <property type="evidence" value="ECO:0007669"/>
    <property type="project" value="UniProtKB-UniRule"/>
</dbReference>
<dbReference type="SUPFAM" id="SSF53955">
    <property type="entry name" value="Lysozyme-like"/>
    <property type="match status" value="1"/>
</dbReference>
<dbReference type="CAZy" id="GT51">
    <property type="family name" value="Glycosyltransferase Family 51"/>
</dbReference>
<comment type="catalytic activity">
    <reaction evidence="25">
        <text>[GlcNAc-(1-&gt;4)-Mur2Ac(oyl-L-Ala-gamma-D-Glu-L-Lys-D-Ala-D-Ala)](n)-di-trans,octa-cis-undecaprenyl diphosphate + beta-D-GlcNAc-(1-&gt;4)-Mur2Ac(oyl-L-Ala-gamma-D-Glu-L-Lys-D-Ala-D-Ala)-di-trans,octa-cis-undecaprenyl diphosphate = [GlcNAc-(1-&gt;4)-Mur2Ac(oyl-L-Ala-gamma-D-Glu-L-Lys-D-Ala-D-Ala)](n+1)-di-trans,octa-cis-undecaprenyl diphosphate + di-trans,octa-cis-undecaprenyl diphosphate + H(+)</text>
        <dbReference type="Rhea" id="RHEA:23708"/>
        <dbReference type="Rhea" id="RHEA-COMP:9602"/>
        <dbReference type="Rhea" id="RHEA-COMP:9603"/>
        <dbReference type="ChEBI" id="CHEBI:15378"/>
        <dbReference type="ChEBI" id="CHEBI:58405"/>
        <dbReference type="ChEBI" id="CHEBI:60033"/>
        <dbReference type="ChEBI" id="CHEBI:78435"/>
        <dbReference type="EC" id="2.4.99.28"/>
    </reaction>
</comment>
<dbReference type="GO" id="GO:0008360">
    <property type="term" value="P:regulation of cell shape"/>
    <property type="evidence" value="ECO:0007669"/>
    <property type="project" value="UniProtKB-KW"/>
</dbReference>
<evidence type="ECO:0000256" key="25">
    <source>
        <dbReference type="ARBA" id="ARBA00049902"/>
    </source>
</evidence>
<evidence type="ECO:0000256" key="24">
    <source>
        <dbReference type="ARBA" id="ARBA00034000"/>
    </source>
</evidence>
<evidence type="ECO:0000259" key="28">
    <source>
        <dbReference type="Pfam" id="PF00905"/>
    </source>
</evidence>
<name>Q8D1W0_WIGBR</name>
<organism evidence="30 31">
    <name type="scientific">Wigglesworthia glossinidia brevipalpis</name>
    <dbReference type="NCBI Taxonomy" id="36870"/>
    <lineage>
        <taxon>Bacteria</taxon>
        <taxon>Pseudomonadati</taxon>
        <taxon>Pseudomonadota</taxon>
        <taxon>Gammaproteobacteria</taxon>
        <taxon>Enterobacterales</taxon>
        <taxon>Erwiniaceae</taxon>
        <taxon>Wigglesworthia</taxon>
    </lineage>
</organism>
<evidence type="ECO:0000256" key="7">
    <source>
        <dbReference type="ARBA" id="ARBA00018637"/>
    </source>
</evidence>
<evidence type="ECO:0000256" key="19">
    <source>
        <dbReference type="ARBA" id="ARBA00022989"/>
    </source>
</evidence>
<dbReference type="AlphaFoldDB" id="Q8D1W0"/>
<dbReference type="NCBIfam" id="TIGR02071">
    <property type="entry name" value="PBP_1b"/>
    <property type="match status" value="1"/>
</dbReference>
<keyword evidence="13" id="KW-0808">Transferase</keyword>
<dbReference type="InterPro" id="IPR023346">
    <property type="entry name" value="Lysozyme-like_dom_sf"/>
</dbReference>
<evidence type="ECO:0000256" key="6">
    <source>
        <dbReference type="ARBA" id="ARBA00007739"/>
    </source>
</evidence>
<dbReference type="InterPro" id="IPR001264">
    <property type="entry name" value="Glyco_trans_51"/>
</dbReference>
<keyword evidence="8" id="KW-1003">Cell membrane</keyword>
<evidence type="ECO:0000256" key="4">
    <source>
        <dbReference type="ARBA" id="ARBA00004752"/>
    </source>
</evidence>
<evidence type="ECO:0000256" key="5">
    <source>
        <dbReference type="ARBA" id="ARBA00007090"/>
    </source>
</evidence>
<dbReference type="PANTHER" id="PTHR32282:SF11">
    <property type="entry name" value="PENICILLIN-BINDING PROTEIN 1B"/>
    <property type="match status" value="1"/>
</dbReference>
<keyword evidence="12" id="KW-0328">Glycosyltransferase</keyword>
<comment type="catalytic activity">
    <reaction evidence="24">
        <text>Preferential cleavage: (Ac)2-L-Lys-D-Ala-|-D-Ala. Also transpeptidation of peptidyl-alanyl moieties that are N-acyl substituents of D-alanine.</text>
        <dbReference type="EC" id="3.4.16.4"/>
    </reaction>
</comment>
<dbReference type="GO" id="GO:0009252">
    <property type="term" value="P:peptidoglycan biosynthetic process"/>
    <property type="evidence" value="ECO:0007669"/>
    <property type="project" value="UniProtKB-UniRule"/>
</dbReference>
<protein>
    <recommendedName>
        <fullName evidence="7 27">Penicillin-binding protein 1B</fullName>
    </recommendedName>
</protein>
<evidence type="ECO:0000256" key="13">
    <source>
        <dbReference type="ARBA" id="ARBA00022679"/>
    </source>
</evidence>
<dbReference type="GO" id="GO:0006508">
    <property type="term" value="P:proteolysis"/>
    <property type="evidence" value="ECO:0007669"/>
    <property type="project" value="UniProtKB-KW"/>
</dbReference>
<dbReference type="Pfam" id="PF00912">
    <property type="entry name" value="Transgly"/>
    <property type="match status" value="1"/>
</dbReference>
<keyword evidence="31" id="KW-1185">Reference proteome</keyword>
<keyword evidence="23" id="KW-0961">Cell wall biogenesis/degradation</keyword>
<evidence type="ECO:0000256" key="11">
    <source>
        <dbReference type="ARBA" id="ARBA00022670"/>
    </source>
</evidence>
<comment type="pathway">
    <text evidence="4">Cell wall biogenesis; peptidoglycan biosynthesis.</text>
</comment>
<dbReference type="InterPro" id="IPR036950">
    <property type="entry name" value="PBP_transglycosylase"/>
</dbReference>
<dbReference type="GO" id="GO:0008658">
    <property type="term" value="F:penicillin binding"/>
    <property type="evidence" value="ECO:0007669"/>
    <property type="project" value="UniProtKB-UniRule"/>
</dbReference>
<comment type="subcellular location">
    <subcellularLocation>
        <location evidence="3">Cell inner membrane</location>
    </subcellularLocation>
    <subcellularLocation>
        <location evidence="2">Cell membrane</location>
        <topology evidence="2">Single-pass type II membrane protein</topology>
    </subcellularLocation>
</comment>
<comment type="function">
    <text evidence="1">Cell wall formation. Synthesis of cross-linked peptidoglycan from the lipid intermediates. The enzyme has a penicillin-insensitive transglycosylase N-terminal domain (formation of linear glycan strands) and a penicillin-sensitive transpeptidase C-terminal domain (cross-linking of the peptide subunits).</text>
</comment>
<dbReference type="InterPro" id="IPR050396">
    <property type="entry name" value="Glycosyltr_51/Transpeptidase"/>
</dbReference>
<dbReference type="GO" id="GO:0005886">
    <property type="term" value="C:plasma membrane"/>
    <property type="evidence" value="ECO:0007669"/>
    <property type="project" value="UniProtKB-SubCell"/>
</dbReference>
<keyword evidence="16" id="KW-0133">Cell shape</keyword>
<evidence type="ECO:0000256" key="1">
    <source>
        <dbReference type="ARBA" id="ARBA00002624"/>
    </source>
</evidence>
<dbReference type="Gene3D" id="1.10.3810.10">
    <property type="entry name" value="Biosynthetic peptidoglycan transglycosylase-like"/>
    <property type="match status" value="1"/>
</dbReference>
<evidence type="ECO:0000256" key="26">
    <source>
        <dbReference type="ARBA" id="ARBA00060592"/>
    </source>
</evidence>
<keyword evidence="17" id="KW-0735">Signal-anchor</keyword>
<dbReference type="FunFam" id="1.10.3810.10:FF:000002">
    <property type="entry name" value="Penicillin-binding protein 1B"/>
    <property type="match status" value="1"/>
</dbReference>
<evidence type="ECO:0000256" key="23">
    <source>
        <dbReference type="ARBA" id="ARBA00023316"/>
    </source>
</evidence>
<evidence type="ECO:0000256" key="14">
    <source>
        <dbReference type="ARBA" id="ARBA00022692"/>
    </source>
</evidence>
<gene>
    <name evidence="30" type="primary">mrcB</name>
</gene>
<evidence type="ECO:0000313" key="31">
    <source>
        <dbReference type="Proteomes" id="UP000000562"/>
    </source>
</evidence>
<reference evidence="30 31" key="1">
    <citation type="journal article" date="2002" name="Nat. Genet.">
        <title>Genome sequence of the endocellular obligate symbiont of tsetse flies, Wigglesworthia glossinidia.</title>
        <authorList>
            <person name="Akman L."/>
            <person name="Yamashita A."/>
            <person name="Watanabe H."/>
            <person name="Oshima K."/>
            <person name="Shiba T."/>
            <person name="Hattori M."/>
            <person name="Aksoy S."/>
        </authorList>
    </citation>
    <scope>NUCLEOTIDE SEQUENCE [LARGE SCALE GENOMIC DNA]</scope>
</reference>
<dbReference type="Gene3D" id="3.40.710.10">
    <property type="entry name" value="DD-peptidase/beta-lactamase superfamily"/>
    <property type="match status" value="1"/>
</dbReference>
<evidence type="ECO:0000256" key="18">
    <source>
        <dbReference type="ARBA" id="ARBA00022984"/>
    </source>
</evidence>
<dbReference type="PANTHER" id="PTHR32282">
    <property type="entry name" value="BINDING PROTEIN TRANSPEPTIDASE, PUTATIVE-RELATED"/>
    <property type="match status" value="1"/>
</dbReference>
<evidence type="ECO:0000256" key="12">
    <source>
        <dbReference type="ARBA" id="ARBA00022676"/>
    </source>
</evidence>
<dbReference type="KEGG" id="wbr:mrcB"/>
<feature type="domain" description="Glycosyl transferase family 51" evidence="29">
    <location>
        <begin position="5"/>
        <end position="177"/>
    </location>
</feature>
<evidence type="ECO:0000256" key="10">
    <source>
        <dbReference type="ARBA" id="ARBA00022645"/>
    </source>
</evidence>
<keyword evidence="20" id="KW-0472">Membrane</keyword>
<dbReference type="HOGENOM" id="CLU_006354_2_7_6"/>
<evidence type="ECO:0000256" key="8">
    <source>
        <dbReference type="ARBA" id="ARBA00022475"/>
    </source>
</evidence>
<dbReference type="InterPro" id="IPR011813">
    <property type="entry name" value="PBP_1b"/>
</dbReference>
<dbReference type="GO" id="GO:0009002">
    <property type="term" value="F:serine-type D-Ala-D-Ala carboxypeptidase activity"/>
    <property type="evidence" value="ECO:0007669"/>
    <property type="project" value="UniProtKB-EC"/>
</dbReference>
<keyword evidence="21" id="KW-0046">Antibiotic resistance</keyword>
<accession>Q8D1W0</accession>
<dbReference type="FunFam" id="3.40.710.10:FF:000006">
    <property type="entry name" value="Penicillin-binding protein 1B"/>
    <property type="match status" value="1"/>
</dbReference>
<evidence type="ECO:0000256" key="27">
    <source>
        <dbReference type="NCBIfam" id="TIGR02071"/>
    </source>
</evidence>
<dbReference type="GO" id="GO:0008955">
    <property type="term" value="F:peptidoglycan glycosyltransferase activity"/>
    <property type="evidence" value="ECO:0007669"/>
    <property type="project" value="UniProtKB-UniRule"/>
</dbReference>
<keyword evidence="18" id="KW-0573">Peptidoglycan synthesis</keyword>
<evidence type="ECO:0000256" key="20">
    <source>
        <dbReference type="ARBA" id="ARBA00023136"/>
    </source>
</evidence>
<keyword evidence="15" id="KW-0378">Hydrolase</keyword>
<evidence type="ECO:0000256" key="9">
    <source>
        <dbReference type="ARBA" id="ARBA00022519"/>
    </source>
</evidence>
<dbReference type="STRING" id="36870.gene:10369108"/>
<comment type="similarity">
    <text evidence="6">In the N-terminal section; belongs to the glycosyltransferase 51 family.</text>
</comment>
<dbReference type="UniPathway" id="UPA00219"/>
<dbReference type="Pfam" id="PF00905">
    <property type="entry name" value="Transpeptidase"/>
    <property type="match status" value="1"/>
</dbReference>
<evidence type="ECO:0000256" key="3">
    <source>
        <dbReference type="ARBA" id="ARBA00004533"/>
    </source>
</evidence>
<sequence>MIQTEKDEYRIFLPLNNFPKNFIKILLSIEDRHFYEHYGVHFFSIFRAIIANILANKTVQGGSTLTQQLVKNLFLNNEKSILRKWSEFCMAIIANFHYTKNKILELYLNEVYLGYVKGHQIHGFPLASLYYFGKPINEISLDQQALLVGMVKGASLYNPLKNPNIALNRRNLVLKMLNKNKIIENKLYNVLKHNSLGIKKYNSTLISQPAFIQMVKNEINKKLKKVNINFSGMKIFTTLDPDIQKAAERSIEIGISKLRSENKINDLEGAFVVVDKSNGEIRAMIGGSDTKFSGFNRAIHARRSIGSLSKPATYLAALSYPEKYQLNTWIDDKPIVLIQSNGYIWSPRNFDRKFRGKVMLIDALTKSLNVPTVNLGLSIGLEKVISTFIKLGISKSYLHSIPSILLGAINLTPIEIAQSFQTIANGGNYNILFSVKSIIDENGKLFYNNTQEEKKTISSQASYLILYAMQQVVNYGTSKNLSISFPSFNLAAKTGTTNNLRDSWFAGIDGRNVSIIWIGRDNNQTTNLTGSSGALNIYKNYLKYNNPVALKLILPERINYQFVDNLGNIVCNPKEGVRIIPIWIENKKFDCKYQFK</sequence>